<accession>A0ABR4VJM8</accession>
<protein>
    <submittedName>
        <fullName evidence="1">Uncharacterized protein</fullName>
    </submittedName>
</protein>
<dbReference type="Proteomes" id="UP000029447">
    <property type="component" value="Unassembled WGS sequence"/>
</dbReference>
<name>A0ABR4VJM8_9GAMM</name>
<keyword evidence="2" id="KW-1185">Reference proteome</keyword>
<dbReference type="EMBL" id="JQOF01000032">
    <property type="protein sequence ID" value="KGA39564.1"/>
    <property type="molecule type" value="Genomic_DNA"/>
</dbReference>
<proteinExistence type="predicted"/>
<organism evidence="1 2">
    <name type="scientific">Pectobacterium odoriferum</name>
    <dbReference type="NCBI Taxonomy" id="78398"/>
    <lineage>
        <taxon>Bacteria</taxon>
        <taxon>Pseudomonadati</taxon>
        <taxon>Pseudomonadota</taxon>
        <taxon>Gammaproteobacteria</taxon>
        <taxon>Enterobacterales</taxon>
        <taxon>Pectobacteriaceae</taxon>
        <taxon>Pectobacterium</taxon>
    </lineage>
</organism>
<evidence type="ECO:0000313" key="1">
    <source>
        <dbReference type="EMBL" id="KGA39564.1"/>
    </source>
</evidence>
<dbReference type="RefSeq" id="WP_044208605.1">
    <property type="nucleotide sequence ID" value="NZ_JQOF01000032.1"/>
</dbReference>
<gene>
    <name evidence="1" type="ORF">KU75_21895</name>
</gene>
<comment type="caution">
    <text evidence="1">The sequence shown here is derived from an EMBL/GenBank/DDBJ whole genome shotgun (WGS) entry which is preliminary data.</text>
</comment>
<reference evidence="1 2" key="1">
    <citation type="submission" date="2014-08" db="EMBL/GenBank/DDBJ databases">
        <title>Genome sequences of NCPPB Pectobacterium isolates.</title>
        <authorList>
            <person name="Glover R.H."/>
            <person name="Sapp M."/>
            <person name="Elphinstone J."/>
        </authorList>
    </citation>
    <scope>NUCLEOTIDE SEQUENCE [LARGE SCALE GENOMIC DNA]</scope>
    <source>
        <strain evidence="1 2">NCPPB3841</strain>
    </source>
</reference>
<sequence>MANKKELAMLKKALSYEIRGVAFQSKAALADKLVNDGLLELKKESQQTPYGLMTWEHYVLTHAGRIACGESNESKGVIE</sequence>
<evidence type="ECO:0000313" key="2">
    <source>
        <dbReference type="Proteomes" id="UP000029447"/>
    </source>
</evidence>